<dbReference type="EMBL" id="BKCJ011808163">
    <property type="protein sequence ID" value="GFD54624.1"/>
    <property type="molecule type" value="Genomic_DNA"/>
</dbReference>
<proteinExistence type="predicted"/>
<protein>
    <submittedName>
        <fullName evidence="2">Uncharacterized protein</fullName>
    </submittedName>
</protein>
<feature type="compositionally biased region" description="Gly residues" evidence="1">
    <location>
        <begin position="56"/>
        <end position="76"/>
    </location>
</feature>
<sequence length="76" mass="8010">LRNAVRINKMVRHALPFLKCWLSGADAELAEKLARVGRQNFGAELPGQSYAQGRFAHGGGAGQGQQHGARVGGGGR</sequence>
<name>A0A699XDK2_TANCI</name>
<reference evidence="2" key="1">
    <citation type="journal article" date="2019" name="Sci. Rep.">
        <title>Draft genome of Tanacetum cinerariifolium, the natural source of mosquito coil.</title>
        <authorList>
            <person name="Yamashiro T."/>
            <person name="Shiraishi A."/>
            <person name="Satake H."/>
            <person name="Nakayama K."/>
        </authorList>
    </citation>
    <scope>NUCLEOTIDE SEQUENCE</scope>
</reference>
<feature type="non-terminal residue" evidence="2">
    <location>
        <position position="1"/>
    </location>
</feature>
<accession>A0A699XDK2</accession>
<dbReference type="AlphaFoldDB" id="A0A699XDK2"/>
<comment type="caution">
    <text evidence="2">The sequence shown here is derived from an EMBL/GenBank/DDBJ whole genome shotgun (WGS) entry which is preliminary data.</text>
</comment>
<feature type="region of interest" description="Disordered" evidence="1">
    <location>
        <begin position="52"/>
        <end position="76"/>
    </location>
</feature>
<evidence type="ECO:0000313" key="2">
    <source>
        <dbReference type="EMBL" id="GFD54624.1"/>
    </source>
</evidence>
<evidence type="ECO:0000256" key="1">
    <source>
        <dbReference type="SAM" id="MobiDB-lite"/>
    </source>
</evidence>
<organism evidence="2">
    <name type="scientific">Tanacetum cinerariifolium</name>
    <name type="common">Dalmatian daisy</name>
    <name type="synonym">Chrysanthemum cinerariifolium</name>
    <dbReference type="NCBI Taxonomy" id="118510"/>
    <lineage>
        <taxon>Eukaryota</taxon>
        <taxon>Viridiplantae</taxon>
        <taxon>Streptophyta</taxon>
        <taxon>Embryophyta</taxon>
        <taxon>Tracheophyta</taxon>
        <taxon>Spermatophyta</taxon>
        <taxon>Magnoliopsida</taxon>
        <taxon>eudicotyledons</taxon>
        <taxon>Gunneridae</taxon>
        <taxon>Pentapetalae</taxon>
        <taxon>asterids</taxon>
        <taxon>campanulids</taxon>
        <taxon>Asterales</taxon>
        <taxon>Asteraceae</taxon>
        <taxon>Asteroideae</taxon>
        <taxon>Anthemideae</taxon>
        <taxon>Anthemidinae</taxon>
        <taxon>Tanacetum</taxon>
    </lineage>
</organism>
<gene>
    <name evidence="2" type="ORF">Tci_926593</name>
</gene>